<comment type="subcellular location">
    <subcellularLocation>
        <location evidence="1">Membrane</location>
        <topology evidence="1">Multi-pass membrane protein</topology>
    </subcellularLocation>
</comment>
<feature type="transmembrane region" description="Helical" evidence="6">
    <location>
        <begin position="34"/>
        <end position="54"/>
    </location>
</feature>
<gene>
    <name evidence="8" type="ORF">JYA62_10955</name>
</gene>
<evidence type="ECO:0000313" key="8">
    <source>
        <dbReference type="EMBL" id="MBN3578189.1"/>
    </source>
</evidence>
<accession>A0ABS3A588</accession>
<evidence type="ECO:0000256" key="5">
    <source>
        <dbReference type="ARBA" id="ARBA00023136"/>
    </source>
</evidence>
<evidence type="ECO:0000256" key="2">
    <source>
        <dbReference type="ARBA" id="ARBA00009399"/>
    </source>
</evidence>
<name>A0ABS3A588_9VIBR</name>
<feature type="transmembrane region" description="Helical" evidence="6">
    <location>
        <begin position="9"/>
        <end position="28"/>
    </location>
</feature>
<proteinExistence type="inferred from homology"/>
<dbReference type="InterPro" id="IPR051401">
    <property type="entry name" value="GtrA_CellWall_Glycosyl"/>
</dbReference>
<sequence length="126" mass="14220">MLKKQIGRFILVGLLNTAVGYSLYALFIFSGFNYALSVLFSTILGVAFNFKTIGRFVFSNSNDGKIIRFLVVYGIVYLVNVTTIQCFLSMGLNSYMSGLIAIFPASIISFVLNKHYVFKERYHEVN</sequence>
<dbReference type="PANTHER" id="PTHR38459">
    <property type="entry name" value="PROPHAGE BACTOPRENOL-LINKED GLUCOSE TRANSLOCASE HOMOLOG"/>
    <property type="match status" value="1"/>
</dbReference>
<dbReference type="Proteomes" id="UP000779070">
    <property type="component" value="Unassembled WGS sequence"/>
</dbReference>
<protein>
    <submittedName>
        <fullName evidence="8">GtrA family protein</fullName>
    </submittedName>
</protein>
<dbReference type="PANTHER" id="PTHR38459:SF1">
    <property type="entry name" value="PROPHAGE BACTOPRENOL-LINKED GLUCOSE TRANSLOCASE HOMOLOG"/>
    <property type="match status" value="1"/>
</dbReference>
<reference evidence="8 9" key="1">
    <citation type="submission" date="2021-02" db="EMBL/GenBank/DDBJ databases">
        <title>Draft Genome Sequences of 5 Vibrio neptunius Strains Isolated From of Bivalve Hatcheries.</title>
        <authorList>
            <person name="Galvis F."/>
            <person name="Barja J.L."/>
            <person name="Lemos M.L."/>
            <person name="Balado M."/>
        </authorList>
    </citation>
    <scope>NUCLEOTIDE SEQUENCE [LARGE SCALE GENOMIC DNA]</scope>
    <source>
        <strain evidence="8 9">PP-145.98</strain>
    </source>
</reference>
<evidence type="ECO:0000256" key="6">
    <source>
        <dbReference type="SAM" id="Phobius"/>
    </source>
</evidence>
<dbReference type="RefSeq" id="WP_206369938.1">
    <property type="nucleotide sequence ID" value="NZ_CAWPTM010000029.1"/>
</dbReference>
<keyword evidence="5 6" id="KW-0472">Membrane</keyword>
<keyword evidence="4 6" id="KW-1133">Transmembrane helix</keyword>
<evidence type="ECO:0000256" key="3">
    <source>
        <dbReference type="ARBA" id="ARBA00022692"/>
    </source>
</evidence>
<feature type="transmembrane region" description="Helical" evidence="6">
    <location>
        <begin position="66"/>
        <end position="88"/>
    </location>
</feature>
<evidence type="ECO:0000313" key="9">
    <source>
        <dbReference type="Proteomes" id="UP000779070"/>
    </source>
</evidence>
<evidence type="ECO:0000256" key="1">
    <source>
        <dbReference type="ARBA" id="ARBA00004141"/>
    </source>
</evidence>
<evidence type="ECO:0000259" key="7">
    <source>
        <dbReference type="Pfam" id="PF04138"/>
    </source>
</evidence>
<organism evidence="8 9">
    <name type="scientific">Vibrio neptunius</name>
    <dbReference type="NCBI Taxonomy" id="170651"/>
    <lineage>
        <taxon>Bacteria</taxon>
        <taxon>Pseudomonadati</taxon>
        <taxon>Pseudomonadota</taxon>
        <taxon>Gammaproteobacteria</taxon>
        <taxon>Vibrionales</taxon>
        <taxon>Vibrionaceae</taxon>
        <taxon>Vibrio</taxon>
    </lineage>
</organism>
<comment type="caution">
    <text evidence="8">The sequence shown here is derived from an EMBL/GenBank/DDBJ whole genome shotgun (WGS) entry which is preliminary data.</text>
</comment>
<dbReference type="InterPro" id="IPR007267">
    <property type="entry name" value="GtrA_DPMS_TM"/>
</dbReference>
<feature type="transmembrane region" description="Helical" evidence="6">
    <location>
        <begin position="94"/>
        <end position="112"/>
    </location>
</feature>
<feature type="domain" description="GtrA/DPMS transmembrane" evidence="7">
    <location>
        <begin position="8"/>
        <end position="118"/>
    </location>
</feature>
<comment type="similarity">
    <text evidence="2">Belongs to the GtrA family.</text>
</comment>
<dbReference type="EMBL" id="JAFHLB010000012">
    <property type="protein sequence ID" value="MBN3578189.1"/>
    <property type="molecule type" value="Genomic_DNA"/>
</dbReference>
<keyword evidence="3 6" id="KW-0812">Transmembrane</keyword>
<keyword evidence="9" id="KW-1185">Reference proteome</keyword>
<evidence type="ECO:0000256" key="4">
    <source>
        <dbReference type="ARBA" id="ARBA00022989"/>
    </source>
</evidence>
<dbReference type="Pfam" id="PF04138">
    <property type="entry name" value="GtrA_DPMS_TM"/>
    <property type="match status" value="1"/>
</dbReference>